<dbReference type="GO" id="GO:0003886">
    <property type="term" value="F:DNA (cytosine-5-)-methyltransferase activity"/>
    <property type="evidence" value="ECO:0007669"/>
    <property type="project" value="TreeGrafter"/>
</dbReference>
<proteinExistence type="predicted"/>
<protein>
    <recommendedName>
        <fullName evidence="1">BAH domain-containing protein</fullName>
    </recommendedName>
</protein>
<dbReference type="Proteomes" id="UP000467841">
    <property type="component" value="Unassembled WGS sequence"/>
</dbReference>
<dbReference type="SMART" id="SM00439">
    <property type="entry name" value="BAH"/>
    <property type="match status" value="2"/>
</dbReference>
<dbReference type="GO" id="GO:0003682">
    <property type="term" value="F:chromatin binding"/>
    <property type="evidence" value="ECO:0007669"/>
    <property type="project" value="InterPro"/>
</dbReference>
<evidence type="ECO:0000313" key="2">
    <source>
        <dbReference type="EMBL" id="CAA7061640.1"/>
    </source>
</evidence>
<dbReference type="Gene3D" id="2.30.30.490">
    <property type="match status" value="2"/>
</dbReference>
<dbReference type="GO" id="GO:0003677">
    <property type="term" value="F:DNA binding"/>
    <property type="evidence" value="ECO:0007669"/>
    <property type="project" value="TreeGrafter"/>
</dbReference>
<dbReference type="GO" id="GO:0044027">
    <property type="term" value="P:negative regulation of gene expression via chromosomal CpG island methylation"/>
    <property type="evidence" value="ECO:0007669"/>
    <property type="project" value="TreeGrafter"/>
</dbReference>
<evidence type="ECO:0000313" key="3">
    <source>
        <dbReference type="Proteomes" id="UP000467841"/>
    </source>
</evidence>
<sequence length="326" mass="38307">MEPQIQRRSKRRGRFRRATVNFEIQSRPWAHHYRKEKHSADKLDRTRVEERKTKDLLMEYYCKSLYSPERGWFFRIRENEEERSKVKLSSSKRNERELFMTNECMNVQLKDVKGTASLEIRSRPWGHQFRKENTATDKLHRARAEDRKAKGLPTEYYCKSLYSPERGGFFSLPRGDIGRGSGSCSSCKIREDEEEILKTKLNGAKTGFISSGVKYSVDDHVYVNPEYITSDGSKKGSEKFKSGRNIGLKAFVVCHFLEIIVLDESTKSSFEVRVRRFYRPEDISDEKAYASHIQELYYSEEIVVVPPQALEKRRNKIFSYTANIQY</sequence>
<name>A0A6D2L798_9BRAS</name>
<organism evidence="2 3">
    <name type="scientific">Microthlaspi erraticum</name>
    <dbReference type="NCBI Taxonomy" id="1685480"/>
    <lineage>
        <taxon>Eukaryota</taxon>
        <taxon>Viridiplantae</taxon>
        <taxon>Streptophyta</taxon>
        <taxon>Embryophyta</taxon>
        <taxon>Tracheophyta</taxon>
        <taxon>Spermatophyta</taxon>
        <taxon>Magnoliopsida</taxon>
        <taxon>eudicotyledons</taxon>
        <taxon>Gunneridae</taxon>
        <taxon>Pentapetalae</taxon>
        <taxon>rosids</taxon>
        <taxon>malvids</taxon>
        <taxon>Brassicales</taxon>
        <taxon>Brassicaceae</taxon>
        <taxon>Coluteocarpeae</taxon>
        <taxon>Microthlaspi</taxon>
    </lineage>
</organism>
<accession>A0A6D2L798</accession>
<keyword evidence="3" id="KW-1185">Reference proteome</keyword>
<dbReference type="PANTHER" id="PTHR10629:SF52">
    <property type="entry name" value="DNA (CYTOSINE-5)-METHYLTRANSFERASE 1"/>
    <property type="match status" value="1"/>
</dbReference>
<dbReference type="GO" id="GO:0005634">
    <property type="term" value="C:nucleus"/>
    <property type="evidence" value="ECO:0007669"/>
    <property type="project" value="TreeGrafter"/>
</dbReference>
<dbReference type="PANTHER" id="PTHR10629">
    <property type="entry name" value="CYTOSINE-SPECIFIC METHYLTRANSFERASE"/>
    <property type="match status" value="1"/>
</dbReference>
<reference evidence="2" key="1">
    <citation type="submission" date="2020-01" db="EMBL/GenBank/DDBJ databases">
        <authorList>
            <person name="Mishra B."/>
        </authorList>
    </citation>
    <scope>NUCLEOTIDE SEQUENCE [LARGE SCALE GENOMIC DNA]</scope>
</reference>
<dbReference type="InterPro" id="IPR043151">
    <property type="entry name" value="BAH_sf"/>
</dbReference>
<dbReference type="InterPro" id="IPR050390">
    <property type="entry name" value="C5-Methyltransferase"/>
</dbReference>
<feature type="domain" description="BAH" evidence="1">
    <location>
        <begin position="38"/>
        <end position="173"/>
    </location>
</feature>
<comment type="caution">
    <text evidence="2">The sequence shown here is derived from an EMBL/GenBank/DDBJ whole genome shotgun (WGS) entry which is preliminary data.</text>
</comment>
<dbReference type="InterPro" id="IPR001025">
    <property type="entry name" value="BAH_dom"/>
</dbReference>
<dbReference type="Pfam" id="PF01426">
    <property type="entry name" value="BAH"/>
    <property type="match status" value="2"/>
</dbReference>
<dbReference type="AlphaFoldDB" id="A0A6D2L798"/>
<gene>
    <name evidence="2" type="ORF">MERR_LOCUS48876</name>
</gene>
<dbReference type="PROSITE" id="PS51038">
    <property type="entry name" value="BAH"/>
    <property type="match status" value="1"/>
</dbReference>
<dbReference type="EMBL" id="CACVBM020001884">
    <property type="protein sequence ID" value="CAA7061640.1"/>
    <property type="molecule type" value="Genomic_DNA"/>
</dbReference>
<evidence type="ECO:0000259" key="1">
    <source>
        <dbReference type="PROSITE" id="PS51038"/>
    </source>
</evidence>
<dbReference type="OrthoDB" id="1748036at2759"/>